<dbReference type="CDD" id="cd00146">
    <property type="entry name" value="PKD"/>
    <property type="match status" value="1"/>
</dbReference>
<dbReference type="InterPro" id="IPR026444">
    <property type="entry name" value="Secre_tail"/>
</dbReference>
<keyword evidence="2 5" id="KW-0645">Protease</keyword>
<feature type="active site" description="Charge relay system" evidence="5">
    <location>
        <position position="427"/>
    </location>
</feature>
<dbReference type="PROSITE" id="PS00138">
    <property type="entry name" value="SUBTILASE_SER"/>
    <property type="match status" value="1"/>
</dbReference>
<evidence type="ECO:0000256" key="1">
    <source>
        <dbReference type="ARBA" id="ARBA00011073"/>
    </source>
</evidence>
<evidence type="ECO:0000256" key="4">
    <source>
        <dbReference type="ARBA" id="ARBA00022825"/>
    </source>
</evidence>
<dbReference type="InterPro" id="IPR013783">
    <property type="entry name" value="Ig-like_fold"/>
</dbReference>
<evidence type="ECO:0000256" key="5">
    <source>
        <dbReference type="PROSITE-ProRule" id="PRU01240"/>
    </source>
</evidence>
<dbReference type="Gene3D" id="3.40.50.200">
    <property type="entry name" value="Peptidase S8/S53 domain"/>
    <property type="match status" value="1"/>
</dbReference>
<comment type="caution">
    <text evidence="7">The sequence shown here is derived from an EMBL/GenBank/DDBJ whole genome shotgun (WGS) entry which is preliminary data.</text>
</comment>
<evidence type="ECO:0000313" key="8">
    <source>
        <dbReference type="Proteomes" id="UP000321580"/>
    </source>
</evidence>
<dbReference type="PROSITE" id="PS51892">
    <property type="entry name" value="SUBTILASE"/>
    <property type="match status" value="1"/>
</dbReference>
<dbReference type="GO" id="GO:0004252">
    <property type="term" value="F:serine-type endopeptidase activity"/>
    <property type="evidence" value="ECO:0007669"/>
    <property type="project" value="UniProtKB-UniRule"/>
</dbReference>
<dbReference type="InterPro" id="IPR022398">
    <property type="entry name" value="Peptidase_S8_His-AS"/>
</dbReference>
<sequence>MPASGAPNFRERMNKRWIIFLAAALLSGWSYGIAQEAPLTLELQQAISAANAEHHIPVYLLLKDRLDVRALEDRWRAEGITVEERARELVPRLQEKAREVQPELLRRLQGLKGVEASSLKPFWITNLIFLEATPGAIAKVQGWAEVAQLGYNAPVELVESICGEAAPPLAPDGVEPGLIAIGAPEMWAMGYTGYGRTALISDTGTDPAHPALHRQFAYHLRDVSSSWSGDTEPVDCDGHGTHVAGTMVGLDRLNRDTIGVAFDAQWVSGIALGGDCGNGTDVAGIFGLFEWALNPDDDPATTEDIPDVINNSWRSGANFCDDSGLFEVYDALYAAGIAVVFSAGNDGPGVSTITPPKFNNWDLVRLFSVGNLDGNNPNFPIANSSSRGPSICGGEGSLLIKPEVSAPGSSVRSSYLDGAYQFLSGTSMAAPHTSGAILLLKEAFPYLPGEELMLALYFSATDLGEEGEDNNYGMGLINVPAAFDYLVGQGHTPVPPVSRARDVTLLSVETPAYNCGESVQFVAVVDNPGQDTVRALAFSYEIAGQVFAYPWEGELLPGERLEVVLPQQPVPAGVYEARIAIDSVNGLWDDRFLDNQLKTRVIVLEETVSSATVETDTACVGADAIVRTLFQGEGEVRWFDALEGGNLIGEGPVLSLPEIATAQRVYSEVSPIAHIGRQNQENGSFQYLSQQQGIRFNAFHPFRIRSVLVYAEQPGGRLVQLVRPDGSILNRVIQIPEAGAQRVELGLTIEPGEGYRLRLFGGGALGMNTGGQHGFPFVVPGVAEITGSTLGAFHYFYFYDWEIEYVERCGRQAIDVPVSSSQSAGISIVSSADTLDLNAGSATFAFSAEGQGLSSVEWNFGDGALASGAEVSHTFAGTGVYTVSAVAEQAGGCAAGAVAQATVIDTTVPTSASEAGPGLEGVKVFPNPATSAVWLDLASAAGTATHIRVFDLLGREQLSRQLYWPGTAIRLDVSFLPNGPYVVWVEQQGRSASQKIVLAR</sequence>
<dbReference type="InterPro" id="IPR000209">
    <property type="entry name" value="Peptidase_S8/S53_dom"/>
</dbReference>
<reference evidence="7 8" key="1">
    <citation type="submission" date="2019-08" db="EMBL/GenBank/DDBJ databases">
        <title>Genome of Phaeodactylibacter luteus.</title>
        <authorList>
            <person name="Bowman J.P."/>
        </authorList>
    </citation>
    <scope>NUCLEOTIDE SEQUENCE [LARGE SCALE GENOMIC DNA]</scope>
    <source>
        <strain evidence="7 8">KCTC 42180</strain>
    </source>
</reference>
<dbReference type="InterPro" id="IPR036852">
    <property type="entry name" value="Peptidase_S8/S53_dom_sf"/>
</dbReference>
<dbReference type="NCBIfam" id="TIGR04183">
    <property type="entry name" value="Por_Secre_tail"/>
    <property type="match status" value="1"/>
</dbReference>
<dbReference type="PANTHER" id="PTHR43806">
    <property type="entry name" value="PEPTIDASE S8"/>
    <property type="match status" value="1"/>
</dbReference>
<evidence type="ECO:0000256" key="2">
    <source>
        <dbReference type="ARBA" id="ARBA00022670"/>
    </source>
</evidence>
<dbReference type="PANTHER" id="PTHR43806:SF11">
    <property type="entry name" value="CEREVISIN-RELATED"/>
    <property type="match status" value="1"/>
</dbReference>
<dbReference type="Pfam" id="PF18911">
    <property type="entry name" value="PKD_4"/>
    <property type="match status" value="1"/>
</dbReference>
<keyword evidence="4 5" id="KW-0720">Serine protease</keyword>
<evidence type="ECO:0000256" key="3">
    <source>
        <dbReference type="ARBA" id="ARBA00022801"/>
    </source>
</evidence>
<proteinExistence type="inferred from homology"/>
<feature type="active site" description="Charge relay system" evidence="5">
    <location>
        <position position="239"/>
    </location>
</feature>
<dbReference type="GO" id="GO:0006508">
    <property type="term" value="P:proteolysis"/>
    <property type="evidence" value="ECO:0007669"/>
    <property type="project" value="UniProtKB-KW"/>
</dbReference>
<dbReference type="EMBL" id="VOOR01000016">
    <property type="protein sequence ID" value="TXB63363.1"/>
    <property type="molecule type" value="Genomic_DNA"/>
</dbReference>
<dbReference type="InterPro" id="IPR035986">
    <property type="entry name" value="PKD_dom_sf"/>
</dbReference>
<dbReference type="Pfam" id="PF18962">
    <property type="entry name" value="Por_Secre_tail"/>
    <property type="match status" value="1"/>
</dbReference>
<dbReference type="PROSITE" id="PS50093">
    <property type="entry name" value="PKD"/>
    <property type="match status" value="1"/>
</dbReference>
<dbReference type="PRINTS" id="PR00723">
    <property type="entry name" value="SUBTILISIN"/>
</dbReference>
<dbReference type="Gene3D" id="2.60.40.10">
    <property type="entry name" value="Immunoglobulins"/>
    <property type="match status" value="1"/>
</dbReference>
<accession>A0A5C6RME2</accession>
<dbReference type="InterPro" id="IPR050131">
    <property type="entry name" value="Peptidase_S8_subtilisin-like"/>
</dbReference>
<organism evidence="7 8">
    <name type="scientific">Phaeodactylibacter luteus</name>
    <dbReference type="NCBI Taxonomy" id="1564516"/>
    <lineage>
        <taxon>Bacteria</taxon>
        <taxon>Pseudomonadati</taxon>
        <taxon>Bacteroidota</taxon>
        <taxon>Saprospiria</taxon>
        <taxon>Saprospirales</taxon>
        <taxon>Haliscomenobacteraceae</taxon>
        <taxon>Phaeodactylibacter</taxon>
    </lineage>
</organism>
<keyword evidence="8" id="KW-1185">Reference proteome</keyword>
<dbReference type="InterPro" id="IPR015500">
    <property type="entry name" value="Peptidase_S8_subtilisin-rel"/>
</dbReference>
<protein>
    <submittedName>
        <fullName evidence="7">S8 family serine peptidase</fullName>
    </submittedName>
</protein>
<dbReference type="Pfam" id="PF00082">
    <property type="entry name" value="Peptidase_S8"/>
    <property type="match status" value="1"/>
</dbReference>
<feature type="active site" description="Charge relay system" evidence="5">
    <location>
        <position position="202"/>
    </location>
</feature>
<evidence type="ECO:0000313" key="7">
    <source>
        <dbReference type="EMBL" id="TXB63363.1"/>
    </source>
</evidence>
<evidence type="ECO:0000259" key="6">
    <source>
        <dbReference type="PROSITE" id="PS50093"/>
    </source>
</evidence>
<gene>
    <name evidence="7" type="ORF">FRY97_09320</name>
</gene>
<dbReference type="InterPro" id="IPR000601">
    <property type="entry name" value="PKD_dom"/>
</dbReference>
<comment type="similarity">
    <text evidence="1 5">Belongs to the peptidase S8 family.</text>
</comment>
<dbReference type="Proteomes" id="UP000321580">
    <property type="component" value="Unassembled WGS sequence"/>
</dbReference>
<dbReference type="SUPFAM" id="SSF49299">
    <property type="entry name" value="PKD domain"/>
    <property type="match status" value="1"/>
</dbReference>
<dbReference type="InterPro" id="IPR023828">
    <property type="entry name" value="Peptidase_S8_Ser-AS"/>
</dbReference>
<name>A0A5C6RME2_9BACT</name>
<dbReference type="AlphaFoldDB" id="A0A5C6RME2"/>
<dbReference type="OrthoDB" id="1055762at2"/>
<feature type="domain" description="PKD" evidence="6">
    <location>
        <begin position="841"/>
        <end position="910"/>
    </location>
</feature>
<keyword evidence="3 5" id="KW-0378">Hydrolase</keyword>
<dbReference type="SUPFAM" id="SSF52743">
    <property type="entry name" value="Subtilisin-like"/>
    <property type="match status" value="1"/>
</dbReference>
<dbReference type="PROSITE" id="PS00137">
    <property type="entry name" value="SUBTILASE_HIS"/>
    <property type="match status" value="1"/>
</dbReference>